<dbReference type="AlphaFoldDB" id="A0AAX4H348"/>
<accession>A0AAX4H348</accession>
<reference evidence="1 2" key="1">
    <citation type="submission" date="2023-10" db="EMBL/GenBank/DDBJ databases">
        <title>Draft Genome Sequence of Candida saopaulonensis from a very Premature Infant with Sepsis.</title>
        <authorList>
            <person name="Ning Y."/>
            <person name="Dai R."/>
            <person name="Xiao M."/>
            <person name="Xu Y."/>
            <person name="Yan Q."/>
            <person name="Zhang L."/>
        </authorList>
    </citation>
    <scope>NUCLEOTIDE SEQUENCE [LARGE SCALE GENOMIC DNA]</scope>
    <source>
        <strain evidence="1 2">19XY460</strain>
    </source>
</reference>
<dbReference type="Proteomes" id="UP001338582">
    <property type="component" value="Chromosome 1"/>
</dbReference>
<organism evidence="1 2">
    <name type="scientific">Australozyma saopauloensis</name>
    <dbReference type="NCBI Taxonomy" id="291208"/>
    <lineage>
        <taxon>Eukaryota</taxon>
        <taxon>Fungi</taxon>
        <taxon>Dikarya</taxon>
        <taxon>Ascomycota</taxon>
        <taxon>Saccharomycotina</taxon>
        <taxon>Pichiomycetes</taxon>
        <taxon>Metschnikowiaceae</taxon>
        <taxon>Australozyma</taxon>
    </lineage>
</organism>
<dbReference type="RefSeq" id="XP_062875315.1">
    <property type="nucleotide sequence ID" value="XM_063019245.1"/>
</dbReference>
<gene>
    <name evidence="1" type="ORF">PUMCH_000151</name>
</gene>
<sequence length="360" mass="40487">MAAQSHILKYVHQHALQYLAESLGQSDSIAVPNSTKKALLSALFPLNQCTNIQLRDTKKSCRDGIEHSMLQTHSQGVHCEEHNDLLEESGNSSPLSFLLNDSLDHFESLSLTSYNSSTNSILLKESALSNQQSLLQTVNDVFMSLLKKKCNISSKDSVDDTIAVAVTYGTNLFLQQFSSSSTHELCLDILAAKENGELSEYLHFTLEELFEKYEFLAFDRFCDAIVDSMSCKLDAAQTPEQPEYFNLFKDIWTFDPDSFLYLSLSDVLSFYPARSSDSASSDDAIIQYEESAVHMNIVSCYHSLRREFLQTPPVTKFDIGKDLKQLEVLLVTGIGYHLRGASKEAIKPQRTKLKSLRFDL</sequence>
<keyword evidence="2" id="KW-1185">Reference proteome</keyword>
<evidence type="ECO:0000313" key="2">
    <source>
        <dbReference type="Proteomes" id="UP001338582"/>
    </source>
</evidence>
<protein>
    <submittedName>
        <fullName evidence="1">Uncharacterized protein</fullName>
    </submittedName>
</protein>
<name>A0AAX4H348_9ASCO</name>
<proteinExistence type="predicted"/>
<dbReference type="GeneID" id="88171220"/>
<dbReference type="KEGG" id="asau:88171220"/>
<dbReference type="EMBL" id="CP138894">
    <property type="protein sequence ID" value="WPK22928.1"/>
    <property type="molecule type" value="Genomic_DNA"/>
</dbReference>
<evidence type="ECO:0000313" key="1">
    <source>
        <dbReference type="EMBL" id="WPK22928.1"/>
    </source>
</evidence>